<protein>
    <recommendedName>
        <fullName evidence="1">NFACT protein RNA binding domain-containing protein</fullName>
    </recommendedName>
</protein>
<dbReference type="AlphaFoldDB" id="X1BU54"/>
<dbReference type="Pfam" id="PF18297">
    <property type="entry name" value="NFACT-R_2"/>
    <property type="match status" value="1"/>
</dbReference>
<comment type="caution">
    <text evidence="2">The sequence shown here is derived from an EMBL/GenBank/DDBJ whole genome shotgun (WGS) entry which is preliminary data.</text>
</comment>
<reference evidence="2" key="1">
    <citation type="journal article" date="2014" name="Front. Microbiol.">
        <title>High frequency of phylogenetically diverse reductive dehalogenase-homologous genes in deep subseafloor sedimentary metagenomes.</title>
        <authorList>
            <person name="Kawai M."/>
            <person name="Futagami T."/>
            <person name="Toyoda A."/>
            <person name="Takaki Y."/>
            <person name="Nishi S."/>
            <person name="Hori S."/>
            <person name="Arai W."/>
            <person name="Tsubouchi T."/>
            <person name="Morono Y."/>
            <person name="Uchiyama I."/>
            <person name="Ito T."/>
            <person name="Fujiyama A."/>
            <person name="Inagaki F."/>
            <person name="Takami H."/>
        </authorList>
    </citation>
    <scope>NUCLEOTIDE SEQUENCE</scope>
    <source>
        <strain evidence="2">Expedition CK06-06</strain>
    </source>
</reference>
<dbReference type="EMBL" id="BART01026577">
    <property type="protein sequence ID" value="GAG98565.1"/>
    <property type="molecule type" value="Genomic_DNA"/>
</dbReference>
<sequence>GRNEIDNNILLQLKEPDDLIMEVEDISGPITIIQGEINEDSLKFAASLTLRYSDSKDSIGKVMYGNDYQNLTKSIIAEKEDNEISKVYLL</sequence>
<evidence type="ECO:0000259" key="1">
    <source>
        <dbReference type="Pfam" id="PF18297"/>
    </source>
</evidence>
<gene>
    <name evidence="2" type="ORF">S01H4_47361</name>
</gene>
<name>X1BU54_9ZZZZ</name>
<accession>X1BU54</accession>
<evidence type="ECO:0000313" key="2">
    <source>
        <dbReference type="EMBL" id="GAG98565.1"/>
    </source>
</evidence>
<organism evidence="2">
    <name type="scientific">marine sediment metagenome</name>
    <dbReference type="NCBI Taxonomy" id="412755"/>
    <lineage>
        <taxon>unclassified sequences</taxon>
        <taxon>metagenomes</taxon>
        <taxon>ecological metagenomes</taxon>
    </lineage>
</organism>
<feature type="domain" description="NFACT protein RNA binding" evidence="1">
    <location>
        <begin position="1"/>
        <end position="84"/>
    </location>
</feature>
<feature type="non-terminal residue" evidence="2">
    <location>
        <position position="1"/>
    </location>
</feature>
<dbReference type="InterPro" id="IPR059101">
    <property type="entry name" value="NFACT-R_2"/>
</dbReference>
<proteinExistence type="predicted"/>